<dbReference type="Proteomes" id="UP000494218">
    <property type="component" value="Unassembled WGS sequence"/>
</dbReference>
<gene>
    <name evidence="2" type="ORF">BLA23254_06801</name>
</gene>
<reference evidence="2 3" key="1">
    <citation type="submission" date="2019-09" db="EMBL/GenBank/DDBJ databases">
        <authorList>
            <person name="Depoorter E."/>
        </authorList>
    </citation>
    <scope>NUCLEOTIDE SEQUENCE [LARGE SCALE GENOMIC DNA]</scope>
    <source>
        <strain evidence="2">LMG 23254</strain>
    </source>
</reference>
<name>A0A6P2S3V0_BURL3</name>
<evidence type="ECO:0000259" key="1">
    <source>
        <dbReference type="PROSITE" id="PS50532"/>
    </source>
</evidence>
<accession>A0A6P2S3V0</accession>
<dbReference type="PROSITE" id="PS50532">
    <property type="entry name" value="HTH_IS408"/>
    <property type="match status" value="1"/>
</dbReference>
<dbReference type="InterPro" id="IPR017895">
    <property type="entry name" value="HTH_IS408/IS1162_type"/>
</dbReference>
<proteinExistence type="predicted"/>
<feature type="domain" description="HTH IS408-type" evidence="1">
    <location>
        <begin position="11"/>
        <end position="94"/>
    </location>
</feature>
<dbReference type="AlphaFoldDB" id="A0A6P2S3V0"/>
<organism evidence="2 3">
    <name type="scientific">Burkholderia lata (strain ATCC 17760 / DSM 23089 / LMG 22485 / NCIMB 9086 / R18194 / 383)</name>
    <dbReference type="NCBI Taxonomy" id="482957"/>
    <lineage>
        <taxon>Bacteria</taxon>
        <taxon>Pseudomonadati</taxon>
        <taxon>Pseudomonadota</taxon>
        <taxon>Betaproteobacteria</taxon>
        <taxon>Burkholderiales</taxon>
        <taxon>Burkholderiaceae</taxon>
        <taxon>Burkholderia</taxon>
        <taxon>Burkholderia cepacia complex</taxon>
    </lineage>
</organism>
<evidence type="ECO:0000313" key="2">
    <source>
        <dbReference type="EMBL" id="VWC38710.1"/>
    </source>
</evidence>
<sequence length="121" mass="13644">MPAHRTTMRRIKEVLRTKWICNMSHRQVSGALGVGLGTITQYLQLAASAGLDWAAVEPLSESDLERLLIKRGAGRTMVVGDRVDPDCGWIHAELRRKGVTLQLLWEEYVGAHPGQRTYRYT</sequence>
<dbReference type="EMBL" id="CABVPW010000046">
    <property type="protein sequence ID" value="VWC38710.1"/>
    <property type="molecule type" value="Genomic_DNA"/>
</dbReference>
<protein>
    <submittedName>
        <fullName evidence="2">Integrase catalytic subunit</fullName>
    </submittedName>
</protein>
<evidence type="ECO:0000313" key="3">
    <source>
        <dbReference type="Proteomes" id="UP000494218"/>
    </source>
</evidence>